<dbReference type="EMBL" id="JAHQIW010003486">
    <property type="protein sequence ID" value="KAJ1358843.1"/>
    <property type="molecule type" value="Genomic_DNA"/>
</dbReference>
<comment type="caution">
    <text evidence="1">The sequence shown here is derived from an EMBL/GenBank/DDBJ whole genome shotgun (WGS) entry which is preliminary data.</text>
</comment>
<dbReference type="Proteomes" id="UP001196413">
    <property type="component" value="Unassembled WGS sequence"/>
</dbReference>
<organism evidence="1 2">
    <name type="scientific">Parelaphostrongylus tenuis</name>
    <name type="common">Meningeal worm</name>
    <dbReference type="NCBI Taxonomy" id="148309"/>
    <lineage>
        <taxon>Eukaryota</taxon>
        <taxon>Metazoa</taxon>
        <taxon>Ecdysozoa</taxon>
        <taxon>Nematoda</taxon>
        <taxon>Chromadorea</taxon>
        <taxon>Rhabditida</taxon>
        <taxon>Rhabditina</taxon>
        <taxon>Rhabditomorpha</taxon>
        <taxon>Strongyloidea</taxon>
        <taxon>Metastrongylidae</taxon>
        <taxon>Parelaphostrongylus</taxon>
    </lineage>
</organism>
<dbReference type="AlphaFoldDB" id="A0AAD5QNL5"/>
<evidence type="ECO:0000313" key="2">
    <source>
        <dbReference type="Proteomes" id="UP001196413"/>
    </source>
</evidence>
<sequence length="94" mass="10569">MVHTSAMNAVRFPSIATSEAGARGFVQRLVMQTVFDVLERHAHRALLPDAVISAILDQLNVEISYTIELPNGCWPRLFWVFSIKQPFKSAQAKE</sequence>
<evidence type="ECO:0000313" key="1">
    <source>
        <dbReference type="EMBL" id="KAJ1358843.1"/>
    </source>
</evidence>
<protein>
    <submittedName>
        <fullName evidence="1">Uncharacterized protein</fullName>
    </submittedName>
</protein>
<reference evidence="1" key="1">
    <citation type="submission" date="2021-06" db="EMBL/GenBank/DDBJ databases">
        <title>Parelaphostrongylus tenuis whole genome reference sequence.</title>
        <authorList>
            <person name="Garwood T.J."/>
            <person name="Larsen P.A."/>
            <person name="Fountain-Jones N.M."/>
            <person name="Garbe J.R."/>
            <person name="Macchietto M.G."/>
            <person name="Kania S.A."/>
            <person name="Gerhold R.W."/>
            <person name="Richards J.E."/>
            <person name="Wolf T.M."/>
        </authorList>
    </citation>
    <scope>NUCLEOTIDE SEQUENCE</scope>
    <source>
        <strain evidence="1">MNPRO001-30</strain>
        <tissue evidence="1">Meninges</tissue>
    </source>
</reference>
<keyword evidence="2" id="KW-1185">Reference proteome</keyword>
<accession>A0AAD5QNL5</accession>
<gene>
    <name evidence="1" type="ORF">KIN20_017375</name>
</gene>
<proteinExistence type="predicted"/>
<name>A0AAD5QNL5_PARTN</name>